<organism evidence="1 2">
    <name type="scientific">Pseudomonas syringae pv. maculicola</name>
    <dbReference type="NCBI Taxonomy" id="59511"/>
    <lineage>
        <taxon>Bacteria</taxon>
        <taxon>Pseudomonadati</taxon>
        <taxon>Pseudomonadota</taxon>
        <taxon>Gammaproteobacteria</taxon>
        <taxon>Pseudomonadales</taxon>
        <taxon>Pseudomonadaceae</taxon>
        <taxon>Pseudomonas</taxon>
    </lineage>
</organism>
<evidence type="ECO:0000313" key="2">
    <source>
        <dbReference type="Proteomes" id="UP000282378"/>
    </source>
</evidence>
<accession>A0A3M3AP73</accession>
<gene>
    <name evidence="1" type="ORF">APX70_00203</name>
</gene>
<reference evidence="1 2" key="1">
    <citation type="submission" date="2018-08" db="EMBL/GenBank/DDBJ databases">
        <title>Recombination of ecologically and evolutionarily significant loci maintains genetic cohesion in the Pseudomonas syringae species complex.</title>
        <authorList>
            <person name="Dillon M."/>
            <person name="Thakur S."/>
            <person name="Almeida R.N.D."/>
            <person name="Weir B.S."/>
            <person name="Guttman D.S."/>
        </authorList>
    </citation>
    <scope>NUCLEOTIDE SEQUENCE [LARGE SCALE GENOMIC DNA]</scope>
    <source>
        <strain evidence="1 2">88_10</strain>
    </source>
</reference>
<proteinExistence type="predicted"/>
<name>A0A3M3AP73_PSEYM</name>
<sequence length="50" mass="5634">FCELTRAVATANGRPGFQPLNKQYREPHENRSGLLMHVQGVWPQAVGRES</sequence>
<protein>
    <submittedName>
        <fullName evidence="1">Uncharacterized protein</fullName>
    </submittedName>
</protein>
<evidence type="ECO:0000313" key="1">
    <source>
        <dbReference type="EMBL" id="RMM02273.1"/>
    </source>
</evidence>
<dbReference type="Proteomes" id="UP000282378">
    <property type="component" value="Unassembled WGS sequence"/>
</dbReference>
<comment type="caution">
    <text evidence="1">The sequence shown here is derived from an EMBL/GenBank/DDBJ whole genome shotgun (WGS) entry which is preliminary data.</text>
</comment>
<dbReference type="AlphaFoldDB" id="A0A3M3AP73"/>
<dbReference type="EMBL" id="RBNL01000427">
    <property type="protein sequence ID" value="RMM02273.1"/>
    <property type="molecule type" value="Genomic_DNA"/>
</dbReference>
<feature type="non-terminal residue" evidence="1">
    <location>
        <position position="1"/>
    </location>
</feature>